<evidence type="ECO:0000256" key="1">
    <source>
        <dbReference type="SAM" id="MobiDB-lite"/>
    </source>
</evidence>
<dbReference type="Proteomes" id="UP000669179">
    <property type="component" value="Unassembled WGS sequence"/>
</dbReference>
<protein>
    <submittedName>
        <fullName evidence="3">AAA family ATPase</fullName>
    </submittedName>
</protein>
<dbReference type="GO" id="GO:0016887">
    <property type="term" value="F:ATP hydrolysis activity"/>
    <property type="evidence" value="ECO:0007669"/>
    <property type="project" value="InterPro"/>
</dbReference>
<dbReference type="InterPro" id="IPR049945">
    <property type="entry name" value="AAA_22"/>
</dbReference>
<organism evidence="3 4">
    <name type="scientific">Actinomadura barringtoniae</name>
    <dbReference type="NCBI Taxonomy" id="1427535"/>
    <lineage>
        <taxon>Bacteria</taxon>
        <taxon>Bacillati</taxon>
        <taxon>Actinomycetota</taxon>
        <taxon>Actinomycetes</taxon>
        <taxon>Streptosporangiales</taxon>
        <taxon>Thermomonosporaceae</taxon>
        <taxon>Actinomadura</taxon>
    </lineage>
</organism>
<feature type="region of interest" description="Disordered" evidence="1">
    <location>
        <begin position="215"/>
        <end position="275"/>
    </location>
</feature>
<keyword evidence="4" id="KW-1185">Reference proteome</keyword>
<dbReference type="Gene3D" id="3.40.50.300">
    <property type="entry name" value="P-loop containing nucleotide triphosphate hydrolases"/>
    <property type="match status" value="1"/>
</dbReference>
<sequence length="275" mass="28878">MSEARLVTLTGPGGVGKTRLAAAVASRATAGFADGVVFVGLGELRDGALLANLVADRLGLHDLSGQPVARVVIDHLRRREMLVVLDNCEHVLEASAGFLASVLERCPGVVALATSRQTLGLDGERAVRVPPLPVPVGDAVLAPEELEQYDGVRLFVDRATRTLPSFTITGANCDAVVQVCRQLDGLPPAIELAAARVRSLSPRQIADRLARRLPALASGQRTAPPSGSPSRPTGGRSGSPRARAMRWSRSTAPSSSPIHAAPSWHRSRSAPLRSA</sequence>
<feature type="domain" description="ORC1/DEAH AAA+ ATPase" evidence="2">
    <location>
        <begin position="3"/>
        <end position="104"/>
    </location>
</feature>
<gene>
    <name evidence="3" type="ORF">J4573_02815</name>
</gene>
<dbReference type="PANTHER" id="PTHR47691:SF3">
    <property type="entry name" value="HTH-TYPE TRANSCRIPTIONAL REGULATOR RV0890C-RELATED"/>
    <property type="match status" value="1"/>
</dbReference>
<dbReference type="Pfam" id="PF13401">
    <property type="entry name" value="AAA_22"/>
    <property type="match status" value="1"/>
</dbReference>
<proteinExistence type="predicted"/>
<dbReference type="InterPro" id="IPR027417">
    <property type="entry name" value="P-loop_NTPase"/>
</dbReference>
<reference evidence="3" key="1">
    <citation type="submission" date="2021-03" db="EMBL/GenBank/DDBJ databases">
        <authorList>
            <person name="Kanchanasin P."/>
            <person name="Saeng-In P."/>
            <person name="Phongsopitanun W."/>
            <person name="Yuki M."/>
            <person name="Kudo T."/>
            <person name="Ohkuma M."/>
            <person name="Tanasupawat S."/>
        </authorList>
    </citation>
    <scope>NUCLEOTIDE SEQUENCE</scope>
    <source>
        <strain evidence="3">GKU 128</strain>
    </source>
</reference>
<dbReference type="PRINTS" id="PR00364">
    <property type="entry name" value="DISEASERSIST"/>
</dbReference>
<evidence type="ECO:0000259" key="2">
    <source>
        <dbReference type="Pfam" id="PF13401"/>
    </source>
</evidence>
<feature type="compositionally biased region" description="Low complexity" evidence="1">
    <location>
        <begin position="250"/>
        <end position="263"/>
    </location>
</feature>
<dbReference type="PANTHER" id="PTHR47691">
    <property type="entry name" value="REGULATOR-RELATED"/>
    <property type="match status" value="1"/>
</dbReference>
<feature type="compositionally biased region" description="Low complexity" evidence="1">
    <location>
        <begin position="215"/>
        <end position="242"/>
    </location>
</feature>
<dbReference type="AlphaFoldDB" id="A0A939P600"/>
<evidence type="ECO:0000313" key="3">
    <source>
        <dbReference type="EMBL" id="MBO2446006.1"/>
    </source>
</evidence>
<dbReference type="RefSeq" id="WP_208253581.1">
    <property type="nucleotide sequence ID" value="NZ_JAGEOJ010000001.1"/>
</dbReference>
<name>A0A939P600_9ACTN</name>
<dbReference type="EMBL" id="JAGEOJ010000001">
    <property type="protein sequence ID" value="MBO2446006.1"/>
    <property type="molecule type" value="Genomic_DNA"/>
</dbReference>
<comment type="caution">
    <text evidence="3">The sequence shown here is derived from an EMBL/GenBank/DDBJ whole genome shotgun (WGS) entry which is preliminary data.</text>
</comment>
<dbReference type="SUPFAM" id="SSF52540">
    <property type="entry name" value="P-loop containing nucleoside triphosphate hydrolases"/>
    <property type="match status" value="1"/>
</dbReference>
<accession>A0A939P600</accession>
<evidence type="ECO:0000313" key="4">
    <source>
        <dbReference type="Proteomes" id="UP000669179"/>
    </source>
</evidence>